<evidence type="ECO:0000256" key="4">
    <source>
        <dbReference type="ARBA" id="ARBA00022776"/>
    </source>
</evidence>
<evidence type="ECO:0000256" key="3">
    <source>
        <dbReference type="ARBA" id="ARBA00022618"/>
    </source>
</evidence>
<feature type="domain" description="SMC hinge" evidence="11">
    <location>
        <begin position="533"/>
        <end position="648"/>
    </location>
</feature>
<evidence type="ECO:0000256" key="2">
    <source>
        <dbReference type="ARBA" id="ARBA00005917"/>
    </source>
</evidence>
<dbReference type="GO" id="GO:0005524">
    <property type="term" value="F:ATP binding"/>
    <property type="evidence" value="ECO:0007669"/>
    <property type="project" value="InterPro"/>
</dbReference>
<proteinExistence type="inferred from homology"/>
<dbReference type="SUPFAM" id="SSF75553">
    <property type="entry name" value="Smc hinge domain"/>
    <property type="match status" value="1"/>
</dbReference>
<organism evidence="12 13">
    <name type="scientific">Lachancea mirantina</name>
    <dbReference type="NCBI Taxonomy" id="1230905"/>
    <lineage>
        <taxon>Eukaryota</taxon>
        <taxon>Fungi</taxon>
        <taxon>Dikarya</taxon>
        <taxon>Ascomycota</taxon>
        <taxon>Saccharomycotina</taxon>
        <taxon>Saccharomycetes</taxon>
        <taxon>Saccharomycetales</taxon>
        <taxon>Saccharomycetaceae</taxon>
        <taxon>Lachancea</taxon>
    </lineage>
</organism>
<feature type="coiled-coil region" evidence="9">
    <location>
        <begin position="709"/>
        <end position="778"/>
    </location>
</feature>
<comment type="similarity">
    <text evidence="2">Belongs to the SMC family. SMC3 subfamily.</text>
</comment>
<keyword evidence="7" id="KW-0131">Cell cycle</keyword>
<evidence type="ECO:0000256" key="8">
    <source>
        <dbReference type="PIRNR" id="PIRNR005719"/>
    </source>
</evidence>
<evidence type="ECO:0000256" key="1">
    <source>
        <dbReference type="ARBA" id="ARBA00004123"/>
    </source>
</evidence>
<evidence type="ECO:0000256" key="7">
    <source>
        <dbReference type="ARBA" id="ARBA00023306"/>
    </source>
</evidence>
<dbReference type="InterPro" id="IPR003395">
    <property type="entry name" value="RecF/RecN/SMC_N"/>
</dbReference>
<dbReference type="GO" id="GO:0051301">
    <property type="term" value="P:cell division"/>
    <property type="evidence" value="ECO:0007669"/>
    <property type="project" value="UniProtKB-KW"/>
</dbReference>
<dbReference type="Gene3D" id="3.30.70.1620">
    <property type="match status" value="1"/>
</dbReference>
<keyword evidence="13" id="KW-1185">Reference proteome</keyword>
<feature type="coiled-coil region" evidence="9">
    <location>
        <begin position="171"/>
        <end position="222"/>
    </location>
</feature>
<protein>
    <recommendedName>
        <fullName evidence="8">Structural maintenance of chromosomes protein</fullName>
    </recommendedName>
</protein>
<evidence type="ECO:0000256" key="5">
    <source>
        <dbReference type="ARBA" id="ARBA00023054"/>
    </source>
</evidence>
<evidence type="ECO:0000256" key="9">
    <source>
        <dbReference type="SAM" id="Coils"/>
    </source>
</evidence>
<comment type="subcellular location">
    <subcellularLocation>
        <location evidence="1 8">Nucleus</location>
    </subcellularLocation>
</comment>
<dbReference type="SMART" id="SM00968">
    <property type="entry name" value="SMC_hinge"/>
    <property type="match status" value="1"/>
</dbReference>
<keyword evidence="4" id="KW-0498">Mitosis</keyword>
<dbReference type="GO" id="GO:0016887">
    <property type="term" value="F:ATP hydrolysis activity"/>
    <property type="evidence" value="ECO:0007669"/>
    <property type="project" value="InterPro"/>
</dbReference>
<evidence type="ECO:0000313" key="12">
    <source>
        <dbReference type="EMBL" id="SCV04248.1"/>
    </source>
</evidence>
<dbReference type="Pfam" id="PF06470">
    <property type="entry name" value="SMC_hinge"/>
    <property type="match status" value="1"/>
</dbReference>
<dbReference type="GO" id="GO:0007059">
    <property type="term" value="P:chromosome segregation"/>
    <property type="evidence" value="ECO:0007669"/>
    <property type="project" value="UniProtKB-ARBA"/>
</dbReference>
<dbReference type="InterPro" id="IPR024704">
    <property type="entry name" value="SMC"/>
</dbReference>
<dbReference type="InterPro" id="IPR036277">
    <property type="entry name" value="SMC_hinge_sf"/>
</dbReference>
<evidence type="ECO:0000256" key="10">
    <source>
        <dbReference type="SAM" id="MobiDB-lite"/>
    </source>
</evidence>
<keyword evidence="3" id="KW-0132">Cell division</keyword>
<dbReference type="Gene3D" id="1.20.1060.20">
    <property type="match status" value="1"/>
</dbReference>
<feature type="coiled-coil region" evidence="9">
    <location>
        <begin position="860"/>
        <end position="950"/>
    </location>
</feature>
<gene>
    <name evidence="12" type="ORF">LAMI_0H14598G</name>
</gene>
<feature type="region of interest" description="Disordered" evidence="10">
    <location>
        <begin position="1066"/>
        <end position="1087"/>
    </location>
</feature>
<dbReference type="SUPFAM" id="SSF52540">
    <property type="entry name" value="P-loop containing nucleoside triphosphate hydrolases"/>
    <property type="match status" value="1"/>
</dbReference>
<dbReference type="InterPro" id="IPR041741">
    <property type="entry name" value="SMC3_ABC_euk"/>
</dbReference>
<evidence type="ECO:0000313" key="13">
    <source>
        <dbReference type="Proteomes" id="UP000191024"/>
    </source>
</evidence>
<dbReference type="PANTHER" id="PTHR43977">
    <property type="entry name" value="STRUCTURAL MAINTENANCE OF CHROMOSOMES PROTEIN 3"/>
    <property type="match status" value="1"/>
</dbReference>
<evidence type="ECO:0000256" key="6">
    <source>
        <dbReference type="ARBA" id="ARBA00023242"/>
    </source>
</evidence>
<dbReference type="STRING" id="1230905.A0A1G4KIF2"/>
<dbReference type="Gene3D" id="3.40.50.300">
    <property type="entry name" value="P-loop containing nucleotide triphosphate hydrolases"/>
    <property type="match status" value="2"/>
</dbReference>
<keyword evidence="5 9" id="KW-0175">Coiled coil</keyword>
<dbReference type="GO" id="GO:0005694">
    <property type="term" value="C:chromosome"/>
    <property type="evidence" value="ECO:0007669"/>
    <property type="project" value="InterPro"/>
</dbReference>
<dbReference type="EMBL" id="LT598468">
    <property type="protein sequence ID" value="SCV04248.1"/>
    <property type="molecule type" value="Genomic_DNA"/>
</dbReference>
<name>A0A1G4KIF2_9SACH</name>
<dbReference type="InterPro" id="IPR027417">
    <property type="entry name" value="P-loop_NTPase"/>
</dbReference>
<dbReference type="GO" id="GO:0051276">
    <property type="term" value="P:chromosome organization"/>
    <property type="evidence" value="ECO:0007669"/>
    <property type="project" value="InterPro"/>
</dbReference>
<reference evidence="13" key="1">
    <citation type="submission" date="2016-03" db="EMBL/GenBank/DDBJ databases">
        <authorList>
            <person name="Devillers H."/>
        </authorList>
    </citation>
    <scope>NUCLEOTIDE SEQUENCE [LARGE SCALE GENOMIC DNA]</scope>
</reference>
<dbReference type="Proteomes" id="UP000191024">
    <property type="component" value="Chromosome H"/>
</dbReference>
<sequence length="1222" mass="138996">MYVKRIVIQGFKTYKNTTVIEDLSPNLNVVVGSNGSGKSNLFAALRFVLTDAYKGLRREERHALIHQGTGSVMSAFVEIEFNDPEGQMAISTGLQVTQAETIKVRRTIGLKKDEYSINGKTCHKGDIARMLESVGFSPSNPYNIVPQGRIVAVTNAKDEERLSLLEEVVGAKSFEAKLQESLNKMETTNKDSAKIEAELTELQERLDELDEERRDLEKYQALERDRKAFQFLLYDRELNEVTNSIEKVEDEYSTTLKSSEKYIEELEKRESLVADINKTLQKTEADTKIKEANDLKSEKARFLEASERKATLQARYKEIQKQSKEYNEQNVIDRKSLAIIKEEIKKKEQELQELTPRFKDLTAEKAHYKNQISELENIVVELQSKRGKYARFETQVERDTWLGAEMVAVEQELIRGEKELQEVEFEIQKTADVMAELNQQIDELSDSVSGPGIEAEMQDLDAEIDACKNDYLHRLDERKELWRAEQKLQAIRSSSSDALKKSERDLEETMDRGLASGLRAVNEIVERLKLPPSSVHGPLGELLKVSPKYKTCAEVVGGNSLFHVVVENDEVASILMNELFSTKSGRITFIPLNRIQTRANIEYPSNAEGDCTPLILKIKCDKKYEAAMNHVFGKTIVVRDLVTGSRLAKKYKLDAVTLDGDRANSRGVVSGGYHDYHKKAKLDCLKEIMSVKSQHQKAVLECESLGDQVAEIDAAIDQANSKLKQCAKRKEAIQTDAEQLRWKLNKKRSELILLDQDAATLRQKREKLKFSLKLAQDKLAIYGDDLTKPFVNELSSDENQQINELSRKIKESTKIFTRITEDLSSLINKLDNLNAEIDSKLKPQEKYLINFLDEMNEDSMAMLKQKLERLEPEIKDAKALEDLSRENLEQTRNELAKLKEESTNNQRILEKANSQQRSLLKNLEKFQKDAEKVIIRKTTLSNRRDELQQKISEIGLLSEESVAQHERLGSSEILDKLKAVNNKLSSMTNVNKRAIENFKRFSEKREELVGRAEELVSSQKSIEQLIISLKKQKVEGVETTFKKVASNFTTLFEMLVPNGKGQLLIHRREDNESTQSSKKSKDSAASRRDDYIGSAYSGVSMKVSFNSKSNEQTYVEQLSGGQKTVCAIALILAIQMVDPAPFYLFDEIDAALDKQYRTSVANVMSRLSSNAQFICTTFRTDLLQVANNFYRVKFENRVSSVTEVSKQSAINFIQGRNKLGDI</sequence>
<feature type="coiled-coil region" evidence="9">
    <location>
        <begin position="302"/>
        <end position="447"/>
    </location>
</feature>
<dbReference type="GO" id="GO:0005634">
    <property type="term" value="C:nucleus"/>
    <property type="evidence" value="ECO:0007669"/>
    <property type="project" value="UniProtKB-SubCell"/>
</dbReference>
<dbReference type="Pfam" id="PF02463">
    <property type="entry name" value="SMC_N"/>
    <property type="match status" value="1"/>
</dbReference>
<dbReference type="PIRSF" id="PIRSF005719">
    <property type="entry name" value="SMC"/>
    <property type="match status" value="1"/>
</dbReference>
<dbReference type="CDD" id="cd03272">
    <property type="entry name" value="ABC_SMC3_euk"/>
    <property type="match status" value="1"/>
</dbReference>
<accession>A0A1G4KIF2</accession>
<evidence type="ECO:0000259" key="11">
    <source>
        <dbReference type="SMART" id="SM00968"/>
    </source>
</evidence>
<dbReference type="AlphaFoldDB" id="A0A1G4KIF2"/>
<keyword evidence="6 8" id="KW-0539">Nucleus</keyword>
<dbReference type="InterPro" id="IPR010935">
    <property type="entry name" value="SMC_hinge"/>
</dbReference>
<dbReference type="OrthoDB" id="431497at2759"/>